<accession>A0A6B2L6I4</accession>
<sequence length="385" mass="43454">MEPTPTPKITLPKFRNLIVFDGNVTHNWPQLFEGKTTKDGVPIRVVQCSWNECSCTVYPDTGCLLTIAPIHESEGKVVRPQVLAVKPDFILVRNQPRGPTPVTDRRNTLYGLMLANVPSINSLQQMYMDLERTTMISELKAVESRLGHDVFPLVPITYYDTPERIGVWDGEFPAIIKVSHAHAGMGKAKLENMGNLQDTATILALNQSYCTVEPYIKTTEGIRVQKIGDFYRVYKKVFTGSGWKSQFGGADLQIIELTDQFKLWADECSKCYGGTDLLAIDAVIDEHGKYHILELNGTAIGIQPQHWVEDSQRLVYITIQKMEEVFCKDKSEGPATQAAKTASDFNSMNKIIQEYEKEIAKLKSLLKNKDEEKKEESFFSSVFNF</sequence>
<evidence type="ECO:0000256" key="4">
    <source>
        <dbReference type="ARBA" id="ARBA00034103"/>
    </source>
</evidence>
<organism evidence="8">
    <name type="scientific">Arcella intermedia</name>
    <dbReference type="NCBI Taxonomy" id="1963864"/>
    <lineage>
        <taxon>Eukaryota</taxon>
        <taxon>Amoebozoa</taxon>
        <taxon>Tubulinea</taxon>
        <taxon>Elardia</taxon>
        <taxon>Arcellinida</taxon>
        <taxon>Sphaerothecina</taxon>
        <taxon>Arcellidae</taxon>
        <taxon>Arcella</taxon>
    </lineage>
</organism>
<reference evidence="8" key="1">
    <citation type="journal article" date="2020" name="J. Eukaryot. Microbiol.">
        <title>De novo Sequencing, Assembly and Annotation of the Transcriptome for the Free-Living Testate Amoeba Arcella intermedia.</title>
        <authorList>
            <person name="Ribeiro G.M."/>
            <person name="Porfirio-Sousa A.L."/>
            <person name="Maurer-Alcala X.X."/>
            <person name="Katz L.A."/>
            <person name="Lahr D.J.G."/>
        </authorList>
    </citation>
    <scope>NUCLEOTIDE SEQUENCE</scope>
</reference>
<dbReference type="InterPro" id="IPR016185">
    <property type="entry name" value="PreATP-grasp_dom_sf"/>
</dbReference>
<name>A0A6B2L6I4_9EUKA</name>
<dbReference type="Pfam" id="PF02078">
    <property type="entry name" value="Synapsin"/>
    <property type="match status" value="1"/>
</dbReference>
<protein>
    <recommendedName>
        <fullName evidence="9">ATP-grasp domain-containing protein</fullName>
    </recommendedName>
</protein>
<feature type="coiled-coil region" evidence="5">
    <location>
        <begin position="345"/>
        <end position="375"/>
    </location>
</feature>
<comment type="subcellular location">
    <subcellularLocation>
        <location evidence="4">Synapse</location>
    </subcellularLocation>
</comment>
<dbReference type="EMBL" id="GIBP01003643">
    <property type="protein sequence ID" value="NDV32612.1"/>
    <property type="molecule type" value="Transcribed_RNA"/>
</dbReference>
<evidence type="ECO:0000256" key="2">
    <source>
        <dbReference type="ARBA" id="ARBA00022553"/>
    </source>
</evidence>
<keyword evidence="5" id="KW-0175">Coiled coil</keyword>
<dbReference type="InterPro" id="IPR013815">
    <property type="entry name" value="ATP_grasp_subdomain_1"/>
</dbReference>
<dbReference type="SUPFAM" id="SSF52440">
    <property type="entry name" value="PreATP-grasp domain"/>
    <property type="match status" value="1"/>
</dbReference>
<proteinExistence type="inferred from homology"/>
<evidence type="ECO:0000259" key="6">
    <source>
        <dbReference type="Pfam" id="PF02078"/>
    </source>
</evidence>
<dbReference type="PANTHER" id="PTHR10841:SF17">
    <property type="entry name" value="SYNAPSIN"/>
    <property type="match status" value="1"/>
</dbReference>
<dbReference type="InterPro" id="IPR001359">
    <property type="entry name" value="Synapsin"/>
</dbReference>
<keyword evidence="2" id="KW-0597">Phosphoprotein</keyword>
<dbReference type="InterPro" id="IPR020898">
    <property type="entry name" value="Synapsin_ATP-bd_dom"/>
</dbReference>
<evidence type="ECO:0000313" key="8">
    <source>
        <dbReference type="EMBL" id="NDV32612.1"/>
    </source>
</evidence>
<evidence type="ECO:0000256" key="1">
    <source>
        <dbReference type="ARBA" id="ARBA00008243"/>
    </source>
</evidence>
<dbReference type="InterPro" id="IPR020897">
    <property type="entry name" value="Synapsin_pre-ATP-grasp_dom"/>
</dbReference>
<keyword evidence="3" id="KW-0770">Synapse</keyword>
<feature type="domain" description="Synapsin ATP-binding" evidence="7">
    <location>
        <begin position="121"/>
        <end position="323"/>
    </location>
</feature>
<dbReference type="PANTHER" id="PTHR10841">
    <property type="entry name" value="SYNAPSIN"/>
    <property type="match status" value="1"/>
</dbReference>
<dbReference type="Gene3D" id="3.40.50.20">
    <property type="match status" value="1"/>
</dbReference>
<dbReference type="GO" id="GO:0005524">
    <property type="term" value="F:ATP binding"/>
    <property type="evidence" value="ECO:0007669"/>
    <property type="project" value="InterPro"/>
</dbReference>
<feature type="domain" description="Synapsin pre-ATP-grasp" evidence="6">
    <location>
        <begin position="14"/>
        <end position="119"/>
    </location>
</feature>
<evidence type="ECO:0008006" key="9">
    <source>
        <dbReference type="Google" id="ProtNLM"/>
    </source>
</evidence>
<dbReference type="AlphaFoldDB" id="A0A6B2L6I4"/>
<evidence type="ECO:0000256" key="5">
    <source>
        <dbReference type="SAM" id="Coils"/>
    </source>
</evidence>
<dbReference type="Gene3D" id="3.30.1490.20">
    <property type="entry name" value="ATP-grasp fold, A domain"/>
    <property type="match status" value="1"/>
</dbReference>
<evidence type="ECO:0000256" key="3">
    <source>
        <dbReference type="ARBA" id="ARBA00023018"/>
    </source>
</evidence>
<evidence type="ECO:0000259" key="7">
    <source>
        <dbReference type="Pfam" id="PF02750"/>
    </source>
</evidence>
<dbReference type="PRINTS" id="PR01368">
    <property type="entry name" value="SYNAPSIN"/>
</dbReference>
<dbReference type="SUPFAM" id="SSF56059">
    <property type="entry name" value="Glutathione synthetase ATP-binding domain-like"/>
    <property type="match status" value="1"/>
</dbReference>
<dbReference type="Pfam" id="PF02750">
    <property type="entry name" value="Synapsin_C"/>
    <property type="match status" value="1"/>
</dbReference>
<comment type="similarity">
    <text evidence="1">Belongs to the synapsin family.</text>
</comment>
<dbReference type="Gene3D" id="3.30.470.20">
    <property type="entry name" value="ATP-grasp fold, B domain"/>
    <property type="match status" value="1"/>
</dbReference>